<organism evidence="1 2">
    <name type="scientific">Panaeolus cyanescens</name>
    <dbReference type="NCBI Taxonomy" id="181874"/>
    <lineage>
        <taxon>Eukaryota</taxon>
        <taxon>Fungi</taxon>
        <taxon>Dikarya</taxon>
        <taxon>Basidiomycota</taxon>
        <taxon>Agaricomycotina</taxon>
        <taxon>Agaricomycetes</taxon>
        <taxon>Agaricomycetidae</taxon>
        <taxon>Agaricales</taxon>
        <taxon>Agaricineae</taxon>
        <taxon>Galeropsidaceae</taxon>
        <taxon>Panaeolus</taxon>
    </lineage>
</organism>
<sequence length="217" mass="24372">MVVVNWKLANGHSESLSRYLFPQRYGSLFEDLTLLPNQQLLCKCTGRWDILSWNDMTPTTDPDNSSALTIANADLSASTIINPPDLGNLWPPFIWNGIASFVVYSKAINCFSFTLPNPAISSSSLNVTTTCLQEATPGDSYFHFTPHRALLRVADSKLLTGTYNPDFMKKGYTHMNWFEWDAILPSIPVYHILLDDISCRCVLGGHSNQHHDYLVDL</sequence>
<dbReference type="AlphaFoldDB" id="A0A409X7G8"/>
<evidence type="ECO:0000313" key="1">
    <source>
        <dbReference type="EMBL" id="PPQ86728.1"/>
    </source>
</evidence>
<proteinExistence type="predicted"/>
<dbReference type="Proteomes" id="UP000284842">
    <property type="component" value="Unassembled WGS sequence"/>
</dbReference>
<comment type="caution">
    <text evidence="1">The sequence shown here is derived from an EMBL/GenBank/DDBJ whole genome shotgun (WGS) entry which is preliminary data.</text>
</comment>
<dbReference type="EMBL" id="NHTK01004434">
    <property type="protein sequence ID" value="PPQ86728.1"/>
    <property type="molecule type" value="Genomic_DNA"/>
</dbReference>
<keyword evidence="2" id="KW-1185">Reference proteome</keyword>
<gene>
    <name evidence="1" type="ORF">CVT24_003774</name>
</gene>
<accession>A0A409X7G8</accession>
<reference evidence="1 2" key="1">
    <citation type="journal article" date="2018" name="Evol. Lett.">
        <title>Horizontal gene cluster transfer increased hallucinogenic mushroom diversity.</title>
        <authorList>
            <person name="Reynolds H.T."/>
            <person name="Vijayakumar V."/>
            <person name="Gluck-Thaler E."/>
            <person name="Korotkin H.B."/>
            <person name="Matheny P.B."/>
            <person name="Slot J.C."/>
        </authorList>
    </citation>
    <scope>NUCLEOTIDE SEQUENCE [LARGE SCALE GENOMIC DNA]</scope>
    <source>
        <strain evidence="1 2">2629</strain>
    </source>
</reference>
<protein>
    <submittedName>
        <fullName evidence="1">Uncharacterized protein</fullName>
    </submittedName>
</protein>
<dbReference type="InParanoid" id="A0A409X7G8"/>
<name>A0A409X7G8_9AGAR</name>
<evidence type="ECO:0000313" key="2">
    <source>
        <dbReference type="Proteomes" id="UP000284842"/>
    </source>
</evidence>